<dbReference type="PANTHER" id="PTHR23522">
    <property type="entry name" value="BLL5896 PROTEIN"/>
    <property type="match status" value="1"/>
</dbReference>
<keyword evidence="7 8" id="KW-0472">Membrane</keyword>
<dbReference type="GO" id="GO:0030395">
    <property type="term" value="F:lactose binding"/>
    <property type="evidence" value="ECO:0007669"/>
    <property type="project" value="TreeGrafter"/>
</dbReference>
<dbReference type="GO" id="GO:0015528">
    <property type="term" value="F:lactose:proton symporter activity"/>
    <property type="evidence" value="ECO:0007669"/>
    <property type="project" value="TreeGrafter"/>
</dbReference>
<dbReference type="EMBL" id="VBTJ01000002">
    <property type="protein sequence ID" value="TLP89867.1"/>
    <property type="molecule type" value="Genomic_DNA"/>
</dbReference>
<keyword evidence="3" id="KW-1003">Cell membrane</keyword>
<feature type="transmembrane region" description="Helical" evidence="8">
    <location>
        <begin position="52"/>
        <end position="73"/>
    </location>
</feature>
<dbReference type="Pfam" id="PF01306">
    <property type="entry name" value="LacY_symp"/>
    <property type="match status" value="1"/>
</dbReference>
<dbReference type="InterPro" id="IPR036259">
    <property type="entry name" value="MFS_trans_sf"/>
</dbReference>
<evidence type="ECO:0000313" key="9">
    <source>
        <dbReference type="EMBL" id="TLP89867.1"/>
    </source>
</evidence>
<gene>
    <name evidence="9" type="ORF">FEZ53_10440</name>
</gene>
<feature type="transmembrane region" description="Helical" evidence="8">
    <location>
        <begin position="232"/>
        <end position="249"/>
    </location>
</feature>
<dbReference type="RefSeq" id="WP_138406130.1">
    <property type="nucleotide sequence ID" value="NZ_JAHCQB010000002.1"/>
</dbReference>
<dbReference type="PRINTS" id="PR00174">
    <property type="entry name" value="LACYSMPORT"/>
</dbReference>
<accession>A0A5R9B419</accession>
<evidence type="ECO:0000256" key="5">
    <source>
        <dbReference type="ARBA" id="ARBA00022692"/>
    </source>
</evidence>
<feature type="transmembrane region" description="Helical" evidence="8">
    <location>
        <begin position="179"/>
        <end position="196"/>
    </location>
</feature>
<feature type="transmembrane region" description="Helical" evidence="8">
    <location>
        <begin position="360"/>
        <end position="380"/>
    </location>
</feature>
<dbReference type="SUPFAM" id="SSF103473">
    <property type="entry name" value="MFS general substrate transporter"/>
    <property type="match status" value="1"/>
</dbReference>
<evidence type="ECO:0000256" key="3">
    <source>
        <dbReference type="ARBA" id="ARBA00022475"/>
    </source>
</evidence>
<feature type="transmembrane region" description="Helical" evidence="8">
    <location>
        <begin position="20"/>
        <end position="40"/>
    </location>
</feature>
<feature type="transmembrane region" description="Helical" evidence="8">
    <location>
        <begin position="85"/>
        <end position="105"/>
    </location>
</feature>
<dbReference type="NCBIfam" id="TIGR00882">
    <property type="entry name" value="2A0105"/>
    <property type="match status" value="1"/>
</dbReference>
<reference evidence="9 10" key="1">
    <citation type="submission" date="2019-05" db="EMBL/GenBank/DDBJ databases">
        <title>The metagenome of a microbial culture collection derived from dairy environment covers the genomic content of the human microbiome.</title>
        <authorList>
            <person name="Roder T."/>
            <person name="Wuthrich D."/>
            <person name="Sattari Z."/>
            <person name="Von Ah U."/>
            <person name="Bar C."/>
            <person name="Ronchi F."/>
            <person name="Macpherson A.J."/>
            <person name="Ganal-Vonarburg S.C."/>
            <person name="Bruggmann R."/>
            <person name="Vergeres G."/>
        </authorList>
    </citation>
    <scope>NUCLEOTIDE SEQUENCE [LARGE SCALE GENOMIC DNA]</scope>
    <source>
        <strain evidence="9 10">FAM 20833</strain>
    </source>
</reference>
<keyword evidence="5 8" id="KW-0812">Transmembrane</keyword>
<feature type="transmembrane region" description="Helical" evidence="8">
    <location>
        <begin position="111"/>
        <end position="134"/>
    </location>
</feature>
<dbReference type="OrthoDB" id="9150135at2"/>
<evidence type="ECO:0000256" key="1">
    <source>
        <dbReference type="ARBA" id="ARBA00004429"/>
    </source>
</evidence>
<proteinExistence type="predicted"/>
<evidence type="ECO:0000313" key="10">
    <source>
        <dbReference type="Proteomes" id="UP000307747"/>
    </source>
</evidence>
<evidence type="ECO:0000256" key="4">
    <source>
        <dbReference type="ARBA" id="ARBA00022519"/>
    </source>
</evidence>
<feature type="transmembrane region" description="Helical" evidence="8">
    <location>
        <begin position="302"/>
        <end position="320"/>
    </location>
</feature>
<sequence>MDSQKSVKLFKNQSYLQMSFTLMLFFASWAIWWSFFQIWLTSESNGLGLSGSSVGTIYSTNSFVTLILMFFYGVFQDKLVIKRTLLIFCSTLSVLVGPFFVWLYGPLIESNFILALIIGSLFLSAGFLSAAGIYEAVSERFSRFFNFNYGQARAWGSFGYAISALVAGFLFVINPNLNFWVGSLLGLTLLIILIFWKSKSEKVIDEKVKDENSETSAPQLKEVLNLLKVKDVWIIITFIMFTWSFYTIYDQQMFPDFYTKLFSSPEFGQQMYGTLNSIQVFFEAFMMALVPIIMMKIGVKRTLILGVIVMFFRIGLSGVFNDPTIVSVIKMLHALEVPLFSLPMFRYITLHFDTKLSATLYMIGFQIAAQVGQVILSTPLGILRDYVGYEKTFFVIIAIIFITGIFATFQLKNDNQNVYGDPFIKK</sequence>
<evidence type="ECO:0000256" key="2">
    <source>
        <dbReference type="ARBA" id="ARBA00022448"/>
    </source>
</evidence>
<keyword evidence="4" id="KW-0997">Cell inner membrane</keyword>
<feature type="transmembrane region" description="Helical" evidence="8">
    <location>
        <begin position="269"/>
        <end position="290"/>
    </location>
</feature>
<dbReference type="GO" id="GO:0005886">
    <property type="term" value="C:plasma membrane"/>
    <property type="evidence" value="ECO:0007669"/>
    <property type="project" value="UniProtKB-SubCell"/>
</dbReference>
<keyword evidence="6 8" id="KW-1133">Transmembrane helix</keyword>
<evidence type="ECO:0000256" key="7">
    <source>
        <dbReference type="ARBA" id="ARBA00023136"/>
    </source>
</evidence>
<evidence type="ECO:0000256" key="6">
    <source>
        <dbReference type="ARBA" id="ARBA00022989"/>
    </source>
</evidence>
<dbReference type="Gene3D" id="1.20.1250.20">
    <property type="entry name" value="MFS general substrate transporter like domains"/>
    <property type="match status" value="2"/>
</dbReference>
<comment type="caution">
    <text evidence="9">The sequence shown here is derived from an EMBL/GenBank/DDBJ whole genome shotgun (WGS) entry which is preliminary data.</text>
</comment>
<name>A0A5R9B419_STAXY</name>
<protein>
    <submittedName>
        <fullName evidence="9">MFS transporter</fullName>
    </submittedName>
</protein>
<dbReference type="AlphaFoldDB" id="A0A5R9B419"/>
<evidence type="ECO:0000256" key="8">
    <source>
        <dbReference type="SAM" id="Phobius"/>
    </source>
</evidence>
<feature type="transmembrane region" description="Helical" evidence="8">
    <location>
        <begin position="154"/>
        <end position="173"/>
    </location>
</feature>
<comment type="subcellular location">
    <subcellularLocation>
        <location evidence="1">Cell inner membrane</location>
        <topology evidence="1">Multi-pass membrane protein</topology>
    </subcellularLocation>
</comment>
<dbReference type="PANTHER" id="PTHR23522:SF10">
    <property type="entry name" value="3-PHENYLPROPIONIC ACID TRANSPORTER-RELATED"/>
    <property type="match status" value="1"/>
</dbReference>
<keyword evidence="2" id="KW-0813">Transport</keyword>
<dbReference type="NCBIfam" id="NF007077">
    <property type="entry name" value="PRK09528.1"/>
    <property type="match status" value="1"/>
</dbReference>
<dbReference type="InterPro" id="IPR000576">
    <property type="entry name" value="LacY/RafB_perm_fam"/>
</dbReference>
<feature type="transmembrane region" description="Helical" evidence="8">
    <location>
        <begin position="392"/>
        <end position="409"/>
    </location>
</feature>
<organism evidence="9 10">
    <name type="scientific">Staphylococcus xylosus</name>
    <dbReference type="NCBI Taxonomy" id="1288"/>
    <lineage>
        <taxon>Bacteria</taxon>
        <taxon>Bacillati</taxon>
        <taxon>Bacillota</taxon>
        <taxon>Bacilli</taxon>
        <taxon>Bacillales</taxon>
        <taxon>Staphylococcaceae</taxon>
        <taxon>Staphylococcus</taxon>
    </lineage>
</organism>
<dbReference type="Proteomes" id="UP000307747">
    <property type="component" value="Unassembled WGS sequence"/>
</dbReference>